<comment type="caution">
    <text evidence="1">The sequence shown here is derived from an EMBL/GenBank/DDBJ whole genome shotgun (WGS) entry which is preliminary data.</text>
</comment>
<dbReference type="InterPro" id="IPR023213">
    <property type="entry name" value="CAT-like_dom_sf"/>
</dbReference>
<proteinExistence type="predicted"/>
<organism evidence="1 2">
    <name type="scientific">Nocardia uniformis</name>
    <dbReference type="NCBI Taxonomy" id="53432"/>
    <lineage>
        <taxon>Bacteria</taxon>
        <taxon>Bacillati</taxon>
        <taxon>Actinomycetota</taxon>
        <taxon>Actinomycetes</taxon>
        <taxon>Mycobacteriales</taxon>
        <taxon>Nocardiaceae</taxon>
        <taxon>Nocardia</taxon>
    </lineage>
</organism>
<dbReference type="EMBL" id="JABELX010000015">
    <property type="protein sequence ID" value="NNH74574.1"/>
    <property type="molecule type" value="Genomic_DNA"/>
</dbReference>
<reference evidence="1 2" key="1">
    <citation type="submission" date="2020-05" db="EMBL/GenBank/DDBJ databases">
        <title>MicrobeNet Type strains.</title>
        <authorList>
            <person name="Nicholson A.C."/>
        </authorList>
    </citation>
    <scope>NUCLEOTIDE SEQUENCE [LARGE SCALE GENOMIC DNA]</scope>
    <source>
        <strain evidence="1 2">JCM 3224</strain>
    </source>
</reference>
<keyword evidence="2" id="KW-1185">Reference proteome</keyword>
<dbReference type="Proteomes" id="UP000586827">
    <property type="component" value="Unassembled WGS sequence"/>
</dbReference>
<dbReference type="SUPFAM" id="SSF52777">
    <property type="entry name" value="CoA-dependent acyltransferases"/>
    <property type="match status" value="1"/>
</dbReference>
<dbReference type="Gene3D" id="3.30.559.10">
    <property type="entry name" value="Chloramphenicol acetyltransferase-like domain"/>
    <property type="match status" value="1"/>
</dbReference>
<gene>
    <name evidence="1" type="ORF">HLB23_32800</name>
</gene>
<name>A0A849C7D5_9NOCA</name>
<evidence type="ECO:0000313" key="2">
    <source>
        <dbReference type="Proteomes" id="UP000586827"/>
    </source>
</evidence>
<evidence type="ECO:0000313" key="1">
    <source>
        <dbReference type="EMBL" id="NNH74574.1"/>
    </source>
</evidence>
<dbReference type="RefSeq" id="WP_067525497.1">
    <property type="nucleotide sequence ID" value="NZ_JABELX010000015.1"/>
</dbReference>
<sequence>MTEMNRLTADDDLFWKVHRLYGPLLVVQLAWLFDEPLERATVQRFHEHLSYGFLARRVVTTRFPLARPWWAPALRALPLDWRTEPVRADRVPDWLAAQTDTDLDPITGEVWRLSAAPTATGGTVLSLVASHVAVDGGGGLFAVADALERLRADASPDRAASAGRLVGDTLSAGLLRAHIADAVAQVRAVAAGIRGAIRARAVHEPVRQPRPETTPVALANPFQPADLLVSVPAADWNRVAAAHSGTANGLMVGVAVGVLGRSGRVTDGAVRVEIPRSMRGLDDPRGNASTGVAVAVPYRHGERTDLARLRAATKRAVTAHDDPATTPPLQHLQPVQVLLPDALTRRFVRTSKAPICLCTNLGDSAKLVADIAGIRARAVVMRPVVRAGDPEFFRRAEAGLTVAYSGDGETVTLAVAGVDPDRFPDRDTLRRHVAAELTAWGLRPRFW</sequence>
<protein>
    <submittedName>
        <fullName evidence="1">Uncharacterized protein</fullName>
    </submittedName>
</protein>
<accession>A0A849C7D5</accession>
<dbReference type="AlphaFoldDB" id="A0A849C7D5"/>